<dbReference type="OrthoDB" id="5653126at2"/>
<reference evidence="2 3" key="1">
    <citation type="submission" date="2016-06" db="EMBL/GenBank/DDBJ databases">
        <authorList>
            <person name="Kjaerup R.B."/>
            <person name="Dalgaard T.S."/>
            <person name="Juul-Madsen H.R."/>
        </authorList>
    </citation>
    <scope>NUCLEOTIDE SEQUENCE [LARGE SCALE GENOMIC DNA]</scope>
    <source>
        <strain evidence="2 3">1S159</strain>
    </source>
</reference>
<gene>
    <name evidence="2" type="ORF">A6E04_04690</name>
</gene>
<dbReference type="SUPFAM" id="SSF56399">
    <property type="entry name" value="ADP-ribosylation"/>
    <property type="match status" value="1"/>
</dbReference>
<dbReference type="STRING" id="688.A6E04_04690"/>
<dbReference type="AlphaFoldDB" id="A0A1B9P3Z4"/>
<proteinExistence type="predicted"/>
<sequence>MKSKAIKTLLLIVIFAAFYISFQVKANVEPIDQVPSHRFDTAWRLHFVRDYAELMKTIPDPLAVTSKELKAALTKHGYSNIDPDAIFYNEFRGAMSSSRSYNGWAHHETPSKSYTVTQAVMLNVFNEFRDSFPDTINLDTGIYTEGAEGVMFDERNEVRLLSSALWDITYSDLDIQTSYTAELTRFWANNSERYTQLMRDSFAFSAHQQYQLGLLEQDNYQLVLTLLKPARPANIHVYRFDIYGYDATDMLLIEQAGQSGGVLYIPGSEQPFVAYRTERQLKKTMYKRLQDPANKKALLNHFSLYLRQDGTTYSGVDSALTQLVNGNWNDRYFMMKHHPVTGNVFARMTELRKARMSSDGDTMIKSNAESQRDYILSIANSLVILFPVVDILIPELGIPLTLSLSSTQFGLSLDKAVNGDSLSERLTGTRMSAVNAAVLGTATILPVMVKYGQSLALSAEKEISLLPNRVLLNEGVSAHTLNDFTSMPRIVIHPQTGEELLGVQLTESGRSTLLRADGFGYFKEIDPLSGRLINDSRVVRALNIENNEPQWLERGGLRGGNGGSGDIETNEISSDYTPNHSQQSEILLPEDLPEPQGIGGSGYADMTGGRDLEAYELEQQVNPYGYLSDTKALHRLSTEAQKEIQNLPFYRGYQSELNGSRVFRGDTRLPDEIFHSGFNRRIEPVEYVQLAHHTRGIRGVISTSTEQSVAVNYALDSQRGYVYAIELNHGGKTVDTLLRDESLNEIATLNIPPEDIMFAVGPFNSVNSSYREVVENAAYRTAEVRINPHSTASTEAAEQAFERLKSTLKYELSSGMSFADRYANRSDLLWYEDEMLENTLNNELSLPVNH</sequence>
<dbReference type="Pfam" id="PF20178">
    <property type="entry name" value="ToxA_N"/>
    <property type="match status" value="1"/>
</dbReference>
<evidence type="ECO:0000313" key="3">
    <source>
        <dbReference type="Proteomes" id="UP000093523"/>
    </source>
</evidence>
<dbReference type="EMBL" id="MAJU01000004">
    <property type="protein sequence ID" value="OCH23204.1"/>
    <property type="molecule type" value="Genomic_DNA"/>
</dbReference>
<dbReference type="Gene3D" id="3.90.210.10">
    <property type="entry name" value="Heat-Labile Enterotoxin, subunit A"/>
    <property type="match status" value="1"/>
</dbReference>
<name>A0A1B9P3Z4_ALILO</name>
<protein>
    <submittedName>
        <fullName evidence="2">Cytotoxic necrotizing factor</fullName>
    </submittedName>
</protein>
<evidence type="ECO:0000313" key="2">
    <source>
        <dbReference type="EMBL" id="OCH23204.1"/>
    </source>
</evidence>
<feature type="domain" description="Dermonecrotic toxin N-terminal" evidence="1">
    <location>
        <begin position="56"/>
        <end position="305"/>
    </location>
</feature>
<dbReference type="RefSeq" id="WP_065609714.1">
    <property type="nucleotide sequence ID" value="NZ_CAWMPN010000004.1"/>
</dbReference>
<dbReference type="Proteomes" id="UP000093523">
    <property type="component" value="Unassembled WGS sequence"/>
</dbReference>
<accession>A0A1B9P3Z4</accession>
<dbReference type="InterPro" id="IPR046673">
    <property type="entry name" value="ToxA_N"/>
</dbReference>
<organism evidence="2 3">
    <name type="scientific">Aliivibrio logei</name>
    <name type="common">Vibrio logei</name>
    <dbReference type="NCBI Taxonomy" id="688"/>
    <lineage>
        <taxon>Bacteria</taxon>
        <taxon>Pseudomonadati</taxon>
        <taxon>Pseudomonadota</taxon>
        <taxon>Gammaproteobacteria</taxon>
        <taxon>Vibrionales</taxon>
        <taxon>Vibrionaceae</taxon>
        <taxon>Aliivibrio</taxon>
    </lineage>
</organism>
<comment type="caution">
    <text evidence="2">The sequence shown here is derived from an EMBL/GenBank/DDBJ whole genome shotgun (WGS) entry which is preliminary data.</text>
</comment>
<evidence type="ECO:0000259" key="1">
    <source>
        <dbReference type="Pfam" id="PF20178"/>
    </source>
</evidence>